<accession>A0ACC2IIE9</accession>
<protein>
    <submittedName>
        <fullName evidence="1">Uncharacterized protein</fullName>
    </submittedName>
</protein>
<reference evidence="1" key="1">
    <citation type="submission" date="2022-11" db="EMBL/GenBank/DDBJ databases">
        <title>Genome Sequence of Boeremia exigua.</title>
        <authorList>
            <person name="Buettner E."/>
        </authorList>
    </citation>
    <scope>NUCLEOTIDE SEQUENCE</scope>
    <source>
        <strain evidence="1">CU02</strain>
    </source>
</reference>
<keyword evidence="2" id="KW-1185">Reference proteome</keyword>
<organism evidence="1 2">
    <name type="scientific">Boeremia exigua</name>
    <dbReference type="NCBI Taxonomy" id="749465"/>
    <lineage>
        <taxon>Eukaryota</taxon>
        <taxon>Fungi</taxon>
        <taxon>Dikarya</taxon>
        <taxon>Ascomycota</taxon>
        <taxon>Pezizomycotina</taxon>
        <taxon>Dothideomycetes</taxon>
        <taxon>Pleosporomycetidae</taxon>
        <taxon>Pleosporales</taxon>
        <taxon>Pleosporineae</taxon>
        <taxon>Didymellaceae</taxon>
        <taxon>Boeremia</taxon>
    </lineage>
</organism>
<name>A0ACC2IIE9_9PLEO</name>
<sequence length="572" mass="63438">MSTPKTPMARSTEHEPFNPSGDDVSTKADRWHISYRVPLGMVSFMLLGVGFAVAHHLYYNSLDGEPVTETSQEWAVRIGTAIAFLAKAFLIASAGISYQQHYWRVLRSRSVSVASIDDIMGLLANPMCFFNWELLRKAWASVVIALAIWCLPLSAIVPPASLTAAFSLAQQQITSPVPIFDWRYIAFQYHASAVMSFLDAGPIQYRTVTSSAYTGRILPMKPIHSNYTYTLTFEGPKLRCGDVQNQTAFDMSNVYMYPPPESSRSTPYNATVPSKSLPYQEYPPEYEFDIWFTTPKRNFTCEMWNVTYTANFTFVNGEQSTSVTNIDYLNRFVMGWDRDAMYCYKPAECAYQGWHAAVASIFSGFVKTAGATGDITWDTNILQTDLVGCPEMTVAADMAWGVEASCPAPSLERAIEALSENATLSFFSAGPIINFPRSRADNITTTPAELTVSTTKLVHSYNARALLLSYAAAVLATLVILLAGLHALWANGVGHTNTFSALVRTTRNKDLDEWARGHCLGSDPVDKRIAKQKLQYGLLVVDDKENATHDLRHAAFGFKGTVTRLKKGDKCM</sequence>
<dbReference type="Proteomes" id="UP001153331">
    <property type="component" value="Unassembled WGS sequence"/>
</dbReference>
<gene>
    <name evidence="1" type="ORF">OPT61_g3303</name>
</gene>
<proteinExistence type="predicted"/>
<evidence type="ECO:0000313" key="1">
    <source>
        <dbReference type="EMBL" id="KAJ8114937.1"/>
    </source>
</evidence>
<comment type="caution">
    <text evidence="1">The sequence shown here is derived from an EMBL/GenBank/DDBJ whole genome shotgun (WGS) entry which is preliminary data.</text>
</comment>
<evidence type="ECO:0000313" key="2">
    <source>
        <dbReference type="Proteomes" id="UP001153331"/>
    </source>
</evidence>
<dbReference type="EMBL" id="JAPHNI010000166">
    <property type="protein sequence ID" value="KAJ8114937.1"/>
    <property type="molecule type" value="Genomic_DNA"/>
</dbReference>